<feature type="domain" description="Glutaredoxin" evidence="1">
    <location>
        <begin position="10"/>
        <end position="59"/>
    </location>
</feature>
<dbReference type="PROSITE" id="PS51354">
    <property type="entry name" value="GLUTAREDOXIN_2"/>
    <property type="match status" value="1"/>
</dbReference>
<accession>A0ABZ1URS0</accession>
<proteinExistence type="predicted"/>
<keyword evidence="3" id="KW-1185">Reference proteome</keyword>
<evidence type="ECO:0000313" key="2">
    <source>
        <dbReference type="EMBL" id="WUR15351.1"/>
    </source>
</evidence>
<evidence type="ECO:0000313" key="3">
    <source>
        <dbReference type="Proteomes" id="UP000321323"/>
    </source>
</evidence>
<reference evidence="2 3" key="1">
    <citation type="journal article" date="2019" name="Int. J. Syst. Evol. Microbiol.">
        <title>The Draft Whole-Genome Sequence of the Antibiotic Producer Empedobacter haloabium ATCC 31962 Provides Indications for Its Taxonomic Reclassification.</title>
        <authorList>
            <person name="Miess H."/>
            <person name="Arlt P."/>
            <person name="Apel A.K."/>
            <person name="Weber T."/>
            <person name="Nieselt K."/>
            <person name="Hanssen F."/>
            <person name="Czemmel S."/>
            <person name="Nahnsen S."/>
            <person name="Gross H."/>
        </authorList>
    </citation>
    <scope>NUCLEOTIDE SEQUENCE [LARGE SCALE GENOMIC DNA]</scope>
    <source>
        <strain evidence="2 3">ATCC 31962</strain>
    </source>
</reference>
<dbReference type="Pfam" id="PF00462">
    <property type="entry name" value="Glutaredoxin"/>
    <property type="match status" value="1"/>
</dbReference>
<dbReference type="Proteomes" id="UP000321323">
    <property type="component" value="Chromosome"/>
</dbReference>
<dbReference type="InterPro" id="IPR036249">
    <property type="entry name" value="Thioredoxin-like_sf"/>
</dbReference>
<dbReference type="InterPro" id="IPR002109">
    <property type="entry name" value="Glutaredoxin"/>
</dbReference>
<dbReference type="SUPFAM" id="SSF52833">
    <property type="entry name" value="Thioredoxin-like"/>
    <property type="match status" value="1"/>
</dbReference>
<dbReference type="CDD" id="cd02976">
    <property type="entry name" value="NrdH"/>
    <property type="match status" value="1"/>
</dbReference>
<protein>
    <submittedName>
        <fullName evidence="2">Glutaredoxin family protein</fullName>
    </submittedName>
</protein>
<name>A0ABZ1URS0_9BURK</name>
<sequence length="91" mass="10170">MAHVSHRPTTIYTSPGCPDCRMLKQWLTREGVAFAERDISDPDIMAEAKARTGVRVAPISIVEGAVFYGPFHSQQSRLRRSACLQPPERES</sequence>
<evidence type="ECO:0000259" key="1">
    <source>
        <dbReference type="Pfam" id="PF00462"/>
    </source>
</evidence>
<gene>
    <name evidence="2" type="ORF">E7V67_009690</name>
</gene>
<organism evidence="2 3">
    <name type="scientific">[Empedobacter] haloabium</name>
    <dbReference type="NCBI Taxonomy" id="592317"/>
    <lineage>
        <taxon>Bacteria</taxon>
        <taxon>Pseudomonadati</taxon>
        <taxon>Pseudomonadota</taxon>
        <taxon>Betaproteobacteria</taxon>
        <taxon>Burkholderiales</taxon>
        <taxon>Oxalobacteraceae</taxon>
        <taxon>Telluria group</taxon>
        <taxon>Telluria group incertae sedis</taxon>
    </lineage>
</organism>
<dbReference type="EMBL" id="CP136508">
    <property type="protein sequence ID" value="WUR15351.1"/>
    <property type="molecule type" value="Genomic_DNA"/>
</dbReference>
<dbReference type="Gene3D" id="3.40.30.10">
    <property type="entry name" value="Glutaredoxin"/>
    <property type="match status" value="1"/>
</dbReference>